<dbReference type="STRING" id="660025.F9FJ54"/>
<dbReference type="PANTHER" id="PTHR42877">
    <property type="entry name" value="L-ORNITHINE N(5)-MONOOXYGENASE-RELATED"/>
    <property type="match status" value="1"/>
</dbReference>
<dbReference type="Gene3D" id="3.40.50.720">
    <property type="entry name" value="NAD(P)-binding Rossmann-like Domain"/>
    <property type="match status" value="1"/>
</dbReference>
<dbReference type="Pfam" id="PF13450">
    <property type="entry name" value="NAD_binding_8"/>
    <property type="match status" value="1"/>
</dbReference>
<dbReference type="InterPro" id="IPR013332">
    <property type="entry name" value="KPR_N"/>
</dbReference>
<comment type="similarity">
    <text evidence="1">Belongs to the FAD-binding monooxygenase family.</text>
</comment>
<keyword evidence="2" id="KW-0238">DNA-binding</keyword>
<proteinExistence type="inferred from homology"/>
<dbReference type="InterPro" id="IPR036397">
    <property type="entry name" value="RNaseH_sf"/>
</dbReference>
<evidence type="ECO:0000256" key="1">
    <source>
        <dbReference type="ARBA" id="ARBA00010139"/>
    </source>
</evidence>
<dbReference type="PROSITE" id="PS51253">
    <property type="entry name" value="HTH_CENPB"/>
    <property type="match status" value="1"/>
</dbReference>
<dbReference type="Gene3D" id="3.30.420.10">
    <property type="entry name" value="Ribonuclease H-like superfamily/Ribonuclease H"/>
    <property type="match status" value="1"/>
</dbReference>
<dbReference type="PANTHER" id="PTHR42877:SF12">
    <property type="entry name" value="MONOOXYGENASE"/>
    <property type="match status" value="1"/>
</dbReference>
<dbReference type="Gene3D" id="3.50.50.60">
    <property type="entry name" value="FAD/NAD(P)-binding domain"/>
    <property type="match status" value="3"/>
</dbReference>
<evidence type="ECO:0000259" key="4">
    <source>
        <dbReference type="PROSITE" id="PS51253"/>
    </source>
</evidence>
<dbReference type="EMBL" id="AFQF01001980">
    <property type="protein sequence ID" value="EGU83055.1"/>
    <property type="molecule type" value="Genomic_DNA"/>
</dbReference>
<evidence type="ECO:0000256" key="2">
    <source>
        <dbReference type="ARBA" id="ARBA00023125"/>
    </source>
</evidence>
<evidence type="ECO:0000313" key="5">
    <source>
        <dbReference type="EMBL" id="EGU83055.1"/>
    </source>
</evidence>
<evidence type="ECO:0000256" key="3">
    <source>
        <dbReference type="SAM" id="MobiDB-lite"/>
    </source>
</evidence>
<feature type="region of interest" description="Disordered" evidence="3">
    <location>
        <begin position="16"/>
        <end position="39"/>
    </location>
</feature>
<accession>F9FJ54</accession>
<dbReference type="OrthoDB" id="5231586at2759"/>
<dbReference type="InterPro" id="IPR051209">
    <property type="entry name" value="FAD-bind_Monooxygenase_sf"/>
</dbReference>
<dbReference type="SUPFAM" id="SSF48179">
    <property type="entry name" value="6-phosphogluconate dehydrogenase C-terminal domain-like"/>
    <property type="match status" value="1"/>
</dbReference>
<dbReference type="InterPro" id="IPR006600">
    <property type="entry name" value="HTH_CenpB_DNA-bd_dom"/>
</dbReference>
<dbReference type="Pfam" id="PF08546">
    <property type="entry name" value="ApbA_C"/>
    <property type="match status" value="1"/>
</dbReference>
<reference evidence="5" key="1">
    <citation type="journal article" date="2012" name="Mol. Plant Microbe Interact.">
        <title>A highly conserved effector in Fusarium oxysporum is required for full virulence on Arabidopsis.</title>
        <authorList>
            <person name="Thatcher L.F."/>
            <person name="Gardiner D.M."/>
            <person name="Kazan K."/>
            <person name="Manners J."/>
        </authorList>
    </citation>
    <scope>NUCLEOTIDE SEQUENCE [LARGE SCALE GENOMIC DNA]</scope>
    <source>
        <strain evidence="5">Fo5176</strain>
    </source>
</reference>
<dbReference type="InterPro" id="IPR013328">
    <property type="entry name" value="6PGD_dom2"/>
</dbReference>
<dbReference type="InterPro" id="IPR004875">
    <property type="entry name" value="DDE_SF_endonuclease_dom"/>
</dbReference>
<comment type="caution">
    <text evidence="5">The sequence shown here is derived from an EMBL/GenBank/DDBJ whole genome shotgun (WGS) entry which is preliminary data.</text>
</comment>
<dbReference type="FunFam" id="1.10.1040.10:FF:000017">
    <property type="entry name" value="2-dehydropantoate 2-reductase"/>
    <property type="match status" value="1"/>
</dbReference>
<dbReference type="Gene3D" id="1.10.1040.10">
    <property type="entry name" value="N-(1-d-carboxylethyl)-l-norvaline Dehydrogenase, domain 2"/>
    <property type="match status" value="1"/>
</dbReference>
<dbReference type="SMART" id="SM00674">
    <property type="entry name" value="CENPB"/>
    <property type="match status" value="1"/>
</dbReference>
<protein>
    <recommendedName>
        <fullName evidence="4">HTH CENPB-type domain-containing protein</fullName>
    </recommendedName>
</protein>
<feature type="domain" description="HTH CENPB-type" evidence="4">
    <location>
        <begin position="1036"/>
        <end position="1105"/>
    </location>
</feature>
<organism evidence="5">
    <name type="scientific">Fusarium oxysporum (strain Fo5176)</name>
    <name type="common">Fusarium vascular wilt</name>
    <dbReference type="NCBI Taxonomy" id="660025"/>
    <lineage>
        <taxon>Eukaryota</taxon>
        <taxon>Fungi</taxon>
        <taxon>Dikarya</taxon>
        <taxon>Ascomycota</taxon>
        <taxon>Pezizomycotina</taxon>
        <taxon>Sordariomycetes</taxon>
        <taxon>Hypocreomycetidae</taxon>
        <taxon>Hypocreales</taxon>
        <taxon>Nectriaceae</taxon>
        <taxon>Fusarium</taxon>
        <taxon>Fusarium oxysporum species complex</taxon>
    </lineage>
</organism>
<dbReference type="SUPFAM" id="SSF51905">
    <property type="entry name" value="FAD/NAD(P)-binding domain"/>
    <property type="match status" value="2"/>
</dbReference>
<sequence length="1339" mass="149732">MTITFAPATPSLTSIPVGARANGNPQVNGGGPASAHVISDKPLGNPRPLRVICIGAGVTGLNLAYMLPRHLKNVEYVMYEKNTGIGGTWLENKYPGVACDIPAHIYQFTWAPKPDWSEFYASGGEILAYLQDVAKTFELEKYVHLEHRVNHASWDEEEGVWNLTIQNESTGETVKDHCHFLINGTGFLKYVSRRLLDPGFDSTDLDSDWKFPDIPDLHSFNGPLMHSANWDDSVELKGKRVGVIGNGSSGIQIVTAIQPLAKQLTTFIRNPTWICTVYAQEFAGKDGGNFKYTPEQKDEFQNNLPKYLEYRKAIETEMNGKFEITFKDSELQKGARDFLAKMMRKRLGENHPLSSHLIPDFAVGCRRLTPGVGYLEALTAQNTSVVRDLIDRIVPEGVRLKTGEVVELDVLVCATGFDVSWTPRFPVIGRNGINLQKEWRHSRAAAYMALAVPEFPNYFLYLGPGGPHSHGSAIPTVEHETKYILRLIHKAQTEKYKAVAPSLSATQDFLGHMKEFNQRSVWSDNCSSWLKQGGHLTALPPGQPHSLVSYAAGTPMGGLGVDEPDVLEDSHSTGRVSDRSQPNVKRPSFRVTACFAAALLAALAERARLVGACQLQRFTSEPVLLVYFWHPMSSKSPSPSPCPTRRVLVIGGGGVGTITAYNLELSGLAVVTMVLRSNYRVVSEHGFDIESCDHGSVKGWKPRGGILDKVPEYTNSVPDTVFDYIICCNKNIPDIPPTLESLLSPVVANHRAAIVLLQNGINIERPVIKAFPINIVISGVSLCGAMEGPMGHITHNDHDKLLLGPFTNDRIAREHQVRTVEVLLDIYRSSGKVTAEYDDNVAATRWRKLTFNAVYNPVSALTQVDTSRLRLFSAAGNDAGLSIINSLVRPGMREVAAVAQAAAGVSLADDLIERQIEADPINGFIKPSMQQDVEKGRFIECEAILGEVVREAAKVDISIPIITTLYFLCKAVQWRTKEQQGLVNTKDLLYTPCRSDKVNVHDKHVHQTSLRGAARLYQVNYWALRRRQNGIQSRRDWIPKSRKLTDLEEEIIVKFILDLDSRGFPPRLRGVEEMANRLLADRDASPVGKRWAMTFVKRHKELKTRFFRKYDYQRAKCEDPTIIRNWFGLVQNTIAKYGIRSDDTWNFDVTGFMMDVIASGMVVTGAERRGKPKSVQPGNREWITVIQAINAEGQAIPPFIIGAGQYHLANWYRESSLPGDWAIATTQNGWTDNEMGLEWLKHFDRSTAKRSNSRYRLLILDGHESHHSVDFERYCKENKIITLCMPPHSSHLLQPLDVGCFSVLKRAYGREIEHLIRCSINHVSKTEFFPAFMRHFRPL</sequence>
<name>F9FJ54_FUSOF</name>
<dbReference type="InterPro" id="IPR008927">
    <property type="entry name" value="6-PGluconate_DH-like_C_sf"/>
</dbReference>
<dbReference type="Pfam" id="PF02558">
    <property type="entry name" value="ApbA"/>
    <property type="match status" value="1"/>
</dbReference>
<gene>
    <name evidence="5" type="ORF">FOXB_06433</name>
</gene>
<dbReference type="Pfam" id="PF03221">
    <property type="entry name" value="HTH_Tnp_Tc5"/>
    <property type="match status" value="1"/>
</dbReference>
<dbReference type="GO" id="GO:0003677">
    <property type="term" value="F:DNA binding"/>
    <property type="evidence" value="ECO:0007669"/>
    <property type="project" value="UniProtKB-KW"/>
</dbReference>
<dbReference type="InterPro" id="IPR036188">
    <property type="entry name" value="FAD/NAD-bd_sf"/>
</dbReference>
<dbReference type="InterPro" id="IPR013752">
    <property type="entry name" value="KPA_reductase"/>
</dbReference>
<dbReference type="Pfam" id="PF03184">
    <property type="entry name" value="DDE_1"/>
    <property type="match status" value="1"/>
</dbReference>